<dbReference type="Gene3D" id="3.30.360.10">
    <property type="entry name" value="Dihydrodipicolinate Reductase, domain 2"/>
    <property type="match status" value="1"/>
</dbReference>
<evidence type="ECO:0000313" key="1">
    <source>
        <dbReference type="EMBL" id="MBF2735674.1"/>
    </source>
</evidence>
<protein>
    <submittedName>
        <fullName evidence="1">Gfo/Idh/MocA family oxidoreductase</fullName>
    </submittedName>
</protein>
<dbReference type="Proteomes" id="UP000604381">
    <property type="component" value="Unassembled WGS sequence"/>
</dbReference>
<gene>
    <name evidence="1" type="ORF">ISN26_06330</name>
</gene>
<sequence length="151" mass="16265">PIETDDTAALVMELAGGGLFSSSITLGAASNHSHLHVSFEHLSIDSGRDPQLREDWRLTPRSAAGEELIAALGEQQRQPEGFAGLFAEIAKDLRDEANEAVRLADARASIELLTAIYASHSRRAPAALPCAADDPLYQGWQDAHGVRPRKD</sequence>
<evidence type="ECO:0000313" key="2">
    <source>
        <dbReference type="Proteomes" id="UP000604381"/>
    </source>
</evidence>
<proteinExistence type="predicted"/>
<accession>A0A930UFK4</accession>
<name>A0A930UFK4_9GAMM</name>
<dbReference type="AlphaFoldDB" id="A0A930UFK4"/>
<organism evidence="1 2">
    <name type="scientific">Candidatus Amphirhobacter heronislandensis</name>
    <dbReference type="NCBI Taxonomy" id="1732024"/>
    <lineage>
        <taxon>Bacteria</taxon>
        <taxon>Pseudomonadati</taxon>
        <taxon>Pseudomonadota</taxon>
        <taxon>Gammaproteobacteria</taxon>
        <taxon>Candidatus Tethybacterales</taxon>
        <taxon>Candidatus Tethybacteraceae</taxon>
        <taxon>Candidatus Amphirhobacter</taxon>
    </lineage>
</organism>
<keyword evidence="2" id="KW-1185">Reference proteome</keyword>
<comment type="caution">
    <text evidence="1">The sequence shown here is derived from an EMBL/GenBank/DDBJ whole genome shotgun (WGS) entry which is preliminary data.</text>
</comment>
<reference evidence="1" key="1">
    <citation type="submission" date="2020-10" db="EMBL/GenBank/DDBJ databases">
        <title>An improved Amphimedon queenslandica hologenome assembly reveals how three proteobacterial symbionts can extend the metabolic phenotypic of their marine sponge host.</title>
        <authorList>
            <person name="Degnan B."/>
            <person name="Degnan S."/>
            <person name="Xiang X."/>
        </authorList>
    </citation>
    <scope>NUCLEOTIDE SEQUENCE</scope>
    <source>
        <strain evidence="1">AqS2</strain>
    </source>
</reference>
<dbReference type="EMBL" id="JADHEI010000046">
    <property type="protein sequence ID" value="MBF2735674.1"/>
    <property type="molecule type" value="Genomic_DNA"/>
</dbReference>
<feature type="non-terminal residue" evidence="1">
    <location>
        <position position="1"/>
    </location>
</feature>